<proteinExistence type="predicted"/>
<dbReference type="InterPro" id="IPR017451">
    <property type="entry name" value="F-box-assoc_interact_dom"/>
</dbReference>
<dbReference type="SUPFAM" id="SSF50965">
    <property type="entry name" value="Galactose oxidase, central domain"/>
    <property type="match status" value="1"/>
</dbReference>
<evidence type="ECO:0000259" key="1">
    <source>
        <dbReference type="PROSITE" id="PS50181"/>
    </source>
</evidence>
<feature type="domain" description="F-box" evidence="1">
    <location>
        <begin position="784"/>
        <end position="829"/>
    </location>
</feature>
<dbReference type="AlphaFoldDB" id="A0A6P5TH61"/>
<name>A0A6P5TH61_PRUAV</name>
<reference evidence="3" key="1">
    <citation type="submission" date="2025-08" db="UniProtKB">
        <authorList>
            <consortium name="RefSeq"/>
        </authorList>
    </citation>
    <scope>IDENTIFICATION</scope>
</reference>
<evidence type="ECO:0000313" key="2">
    <source>
        <dbReference type="Proteomes" id="UP000515124"/>
    </source>
</evidence>
<dbReference type="PANTHER" id="PTHR31672">
    <property type="entry name" value="BNACNNG10540D PROTEIN"/>
    <property type="match status" value="1"/>
</dbReference>
<dbReference type="SMART" id="SM00256">
    <property type="entry name" value="FBOX"/>
    <property type="match status" value="3"/>
</dbReference>
<dbReference type="PANTHER" id="PTHR31672:SF13">
    <property type="entry name" value="F-BOX PROTEIN CPR30-LIKE"/>
    <property type="match status" value="1"/>
</dbReference>
<organism evidence="2 3">
    <name type="scientific">Prunus avium</name>
    <name type="common">Cherry</name>
    <name type="synonym">Cerasus avium</name>
    <dbReference type="NCBI Taxonomy" id="42229"/>
    <lineage>
        <taxon>Eukaryota</taxon>
        <taxon>Viridiplantae</taxon>
        <taxon>Streptophyta</taxon>
        <taxon>Embryophyta</taxon>
        <taxon>Tracheophyta</taxon>
        <taxon>Spermatophyta</taxon>
        <taxon>Magnoliopsida</taxon>
        <taxon>eudicotyledons</taxon>
        <taxon>Gunneridae</taxon>
        <taxon>Pentapetalae</taxon>
        <taxon>rosids</taxon>
        <taxon>fabids</taxon>
        <taxon>Rosales</taxon>
        <taxon>Rosaceae</taxon>
        <taxon>Amygdaloideae</taxon>
        <taxon>Amygdaleae</taxon>
        <taxon>Prunus</taxon>
    </lineage>
</organism>
<dbReference type="Pfam" id="PF00646">
    <property type="entry name" value="F-box"/>
    <property type="match status" value="3"/>
</dbReference>
<dbReference type="RefSeq" id="XP_021826728.1">
    <property type="nucleotide sequence ID" value="XM_021971036.1"/>
</dbReference>
<dbReference type="Pfam" id="PF07734">
    <property type="entry name" value="FBA_1"/>
    <property type="match status" value="3"/>
</dbReference>
<protein>
    <submittedName>
        <fullName evidence="3">Uncharacterized protein LOC110767484</fullName>
    </submittedName>
</protein>
<dbReference type="KEGG" id="pavi:110767484"/>
<dbReference type="CDD" id="cd22157">
    <property type="entry name" value="F-box_AtFBW1-like"/>
    <property type="match status" value="3"/>
</dbReference>
<feature type="domain" description="F-box" evidence="1">
    <location>
        <begin position="16"/>
        <end position="61"/>
    </location>
</feature>
<dbReference type="InterPro" id="IPR011043">
    <property type="entry name" value="Gal_Oxase/kelch_b-propeller"/>
</dbReference>
<dbReference type="InterPro" id="IPR050796">
    <property type="entry name" value="SCF_F-box_component"/>
</dbReference>
<dbReference type="InterPro" id="IPR001810">
    <property type="entry name" value="F-box_dom"/>
</dbReference>
<dbReference type="SUPFAM" id="SSF81383">
    <property type="entry name" value="F-box domain"/>
    <property type="match status" value="3"/>
</dbReference>
<accession>A0A6P5TH61</accession>
<dbReference type="InterPro" id="IPR036047">
    <property type="entry name" value="F-box-like_dom_sf"/>
</dbReference>
<dbReference type="Proteomes" id="UP000515124">
    <property type="component" value="Unplaced"/>
</dbReference>
<sequence length="1174" mass="132824">MKKSDQKERTSSRMATQRYLQLPQAVTMDILSRLSVKTLFNCRCVCKAWLSIISDPQFTSLHASRSPFGILMEIFPPPPLTKPMEIYFTHLEVEACAAPGSDLQLEEITFSPRNTLPPVDDAMREFRLINSCNGLLCFGGNEGFPLYVCNPVLGEYITIPPSNRNDKWLIVGLGFSIGTNVYKVFQLNNPDTEAEIYTIGAGGAWRSIGPPPPGDYNNLSFNNFLHGAVHWIPYGGRSTSSKVIQSFDFEREQFRPLSLPSLLAKNQFSGSLTLEVIGGCLHLCVLKNDARKLDMWVMKEYGVQESWTKILAFKNLFGLRRERICDRYNPIMFLSNGEILMFYNFERVVCYNQEEKSFRKIKIPSTKKWSFQPIAYSPSFLSLYDVAKGEDVKRNAKIVSKRYLQLPQAIVMDILSRVSVKTIFNCRCVCKAWLSIISDPQFTHLHASRSPFGILIETFPPPPLTKPMELYFTHLEVEACAASGSDLQLEEITFSPGNSLPPVDAAMPEFRLINSCNGLLCFGANEGFPLYVCNPVLGEYITIPPANRNDKWLIVGLGFSIGTNVYKVFQLNNPDTEAEIYTIGAGGAWRSIGPPPPGDFNNLSFNNFLHGAVHWIPYGGRSTSSKVIQSFDFEREQFRPLSLPSLLAKNQFSGSLTLEVIGGCLHLCVLKNDARKLDMWVMKEYGVQESWTKILAFKNLFGLRRERICDRYNPIMFLSNGEILMFYNFERVVCYNQEEKSFRKIKIPSTKNWSFQPIAYSPSFLSLYDVAKGEDVKRNAKIVSQRYLQLPQAIVMDILSRVSVKTLFNCRCVCKAWLSIISDPQFTHLHASRSPFGILIETFPPPPLTKPMELYFTHLEVEACAAPGSDLQLEEITFSPGNSLPPVDAAMPEFRLINSCNGLLCFGANEGFPLYVCNPVLGEYITIPPANRNDKWLIVGLGFSIGTNVYKVFQLNNPDTEAEIYTIGAGGAWRSIGPPPPGDFNNLSFNNFLHGAVHWIPYGGRSTSSKVIQSFDFEREQFRPLSLPSLLAKNQFSGSLTLEVIGGCLHLCVLKNDARKLDMWVMKEYGVKESWTKILAFENLFGLWTERICDRYNPIMFLKTGEILMFYNFERVVCYNQEEKSFRKIKIPSTKKWSFQPIAYSPSFLSLYDVAKGEDVKRVGSSKRYNKLPV</sequence>
<evidence type="ECO:0000313" key="3">
    <source>
        <dbReference type="RefSeq" id="XP_021826728.1"/>
    </source>
</evidence>
<dbReference type="Gene3D" id="1.20.1280.50">
    <property type="match status" value="3"/>
</dbReference>
<gene>
    <name evidence="3" type="primary">LOC110767484</name>
</gene>
<dbReference type="PROSITE" id="PS50181">
    <property type="entry name" value="FBOX"/>
    <property type="match status" value="3"/>
</dbReference>
<dbReference type="NCBIfam" id="TIGR01640">
    <property type="entry name" value="F_box_assoc_1"/>
    <property type="match status" value="3"/>
</dbReference>
<dbReference type="InterPro" id="IPR006527">
    <property type="entry name" value="F-box-assoc_dom_typ1"/>
</dbReference>
<feature type="domain" description="F-box" evidence="1">
    <location>
        <begin position="400"/>
        <end position="445"/>
    </location>
</feature>
<keyword evidence="2" id="KW-1185">Reference proteome</keyword>
<dbReference type="GeneID" id="110767484"/>